<protein>
    <submittedName>
        <fullName evidence="3">Nucleic-acid-binding protein from transposon X-element</fullName>
    </submittedName>
</protein>
<dbReference type="PANTHER" id="PTHR33273:SF2">
    <property type="entry name" value="ENDONUCLEASE_EXONUCLEASE_PHOSPHATASE DOMAIN-CONTAINING PROTEIN"/>
    <property type="match status" value="1"/>
</dbReference>
<dbReference type="Pfam" id="PF07530">
    <property type="entry name" value="PRE_C2HC"/>
    <property type="match status" value="1"/>
</dbReference>
<keyword evidence="4" id="KW-1185">Reference proteome</keyword>
<dbReference type="PANTHER" id="PTHR33273">
    <property type="entry name" value="DOMAIN-CONTAINING PROTEIN, PUTATIVE-RELATED"/>
    <property type="match status" value="1"/>
</dbReference>
<proteinExistence type="predicted"/>
<feature type="domain" description="Pre-C2HC" evidence="2">
    <location>
        <begin position="166"/>
        <end position="223"/>
    </location>
</feature>
<dbReference type="InterPro" id="IPR006579">
    <property type="entry name" value="Pre_C2HC_dom"/>
</dbReference>
<evidence type="ECO:0000256" key="1">
    <source>
        <dbReference type="SAM" id="MobiDB-lite"/>
    </source>
</evidence>
<reference evidence="3" key="1">
    <citation type="submission" date="2020-08" db="EMBL/GenBank/DDBJ databases">
        <title>Multicomponent nature underlies the extraordinary mechanical properties of spider dragline silk.</title>
        <authorList>
            <person name="Kono N."/>
            <person name="Nakamura H."/>
            <person name="Mori M."/>
            <person name="Yoshida Y."/>
            <person name="Ohtoshi R."/>
            <person name="Malay A.D."/>
            <person name="Moran D.A.P."/>
            <person name="Tomita M."/>
            <person name="Numata K."/>
            <person name="Arakawa K."/>
        </authorList>
    </citation>
    <scope>NUCLEOTIDE SEQUENCE</scope>
</reference>
<dbReference type="OrthoDB" id="8123891at2759"/>
<feature type="region of interest" description="Disordered" evidence="1">
    <location>
        <begin position="355"/>
        <end position="389"/>
    </location>
</feature>
<organism evidence="3 4">
    <name type="scientific">Nephila pilipes</name>
    <name type="common">Giant wood spider</name>
    <name type="synonym">Nephila maculata</name>
    <dbReference type="NCBI Taxonomy" id="299642"/>
    <lineage>
        <taxon>Eukaryota</taxon>
        <taxon>Metazoa</taxon>
        <taxon>Ecdysozoa</taxon>
        <taxon>Arthropoda</taxon>
        <taxon>Chelicerata</taxon>
        <taxon>Arachnida</taxon>
        <taxon>Araneae</taxon>
        <taxon>Araneomorphae</taxon>
        <taxon>Entelegynae</taxon>
        <taxon>Araneoidea</taxon>
        <taxon>Nephilidae</taxon>
        <taxon>Nephila</taxon>
    </lineage>
</organism>
<feature type="compositionally biased region" description="Polar residues" evidence="1">
    <location>
        <begin position="360"/>
        <end position="376"/>
    </location>
</feature>
<dbReference type="AlphaFoldDB" id="A0A8X6MRC8"/>
<accession>A0A8X6MRC8</accession>
<gene>
    <name evidence="3" type="primary">ORF1_69</name>
    <name evidence="3" type="ORF">NPIL_397681</name>
</gene>
<evidence type="ECO:0000259" key="2">
    <source>
        <dbReference type="Pfam" id="PF07530"/>
    </source>
</evidence>
<sequence>MCSTCPPPQGTSVTNPATAECRMSGNIFRPIYWTNRILTSSALCSSFLQYVYLCFPSEKTVEDPTNNITEDVTLPPPRKQYAPPITIDNIQDSTPLLKKLKEITKINLTGKLIGSSLQVYLQTPAAYHQIRRFINQKNLQHYTYHLPEDRLSRAVILGMPTDIPVQEILKDLDNRNIHADECHILTNKHNNPAIHLFFFTLKRNYDNKEIFNLTEICSLKIKEALRKKLGPAQCHICKGFFHNSRFCTCSPKCVICGKNHLSKDCMKHFEISPICCHCNGDHSNYLQCLMNPLNCPTKVGKKEQTEERIRLKTKTINPHQPPSLPHRCNLLRPSCCHPVVPIRISNNSINKNLRKRSAEPSLSNNMTKPNDVQQIPSRAPKALSKTDDDGFIAPSKATKNNTSKKRGWYCIGKSGNALALLDVLMDVEFFCCVINFFDIGDPWVACNSF</sequence>
<evidence type="ECO:0000313" key="3">
    <source>
        <dbReference type="EMBL" id="GFS73638.1"/>
    </source>
</evidence>
<dbReference type="EMBL" id="BMAW01001340">
    <property type="protein sequence ID" value="GFS73638.1"/>
    <property type="molecule type" value="Genomic_DNA"/>
</dbReference>
<name>A0A8X6MRC8_NEPPI</name>
<comment type="caution">
    <text evidence="3">The sequence shown here is derived from an EMBL/GenBank/DDBJ whole genome shotgun (WGS) entry which is preliminary data.</text>
</comment>
<dbReference type="Proteomes" id="UP000887013">
    <property type="component" value="Unassembled WGS sequence"/>
</dbReference>
<evidence type="ECO:0000313" key="4">
    <source>
        <dbReference type="Proteomes" id="UP000887013"/>
    </source>
</evidence>